<comment type="caution">
    <text evidence="2">The sequence shown here is derived from an EMBL/GenBank/DDBJ whole genome shotgun (WGS) entry which is preliminary data.</text>
</comment>
<keyword evidence="3" id="KW-1185">Reference proteome</keyword>
<dbReference type="CDD" id="cd02969">
    <property type="entry name" value="PRX_like1"/>
    <property type="match status" value="1"/>
</dbReference>
<reference evidence="2 3" key="1">
    <citation type="submission" date="2020-02" db="EMBL/GenBank/DDBJ databases">
        <title>Genome sequence of the type strain CCBAU10050 of Rhizobium daejeonense.</title>
        <authorList>
            <person name="Gao J."/>
            <person name="Sun J."/>
        </authorList>
    </citation>
    <scope>NUCLEOTIDE SEQUENCE [LARGE SCALE GENOMIC DNA]</scope>
    <source>
        <strain evidence="2 3">CCBAU10050</strain>
    </source>
</reference>
<dbReference type="PANTHER" id="PTHR43640:SF1">
    <property type="entry name" value="THIOREDOXIN-DEPENDENT PEROXIREDOXIN"/>
    <property type="match status" value="1"/>
</dbReference>
<proteinExistence type="predicted"/>
<sequence>MAAKAPICDFGWKAADARLIGTEGRAFSIHDLAGPSGLVVAFICNHCPYVKAVIDRIVEDALELEKHGIGFVVINSNDASAYPDDSFENMKRFADEHLIPFPYLHDEDQAVARTYGAVCTPDFFGFNSGLELQYRGRLDASRKEKEAGDLRRDLLAAMIQIARTGQGPAVQQPSIGCSIKWKAGSPADDWSSVTVHS</sequence>
<dbReference type="AlphaFoldDB" id="A0A6M1S5B3"/>
<dbReference type="PROSITE" id="PS51352">
    <property type="entry name" value="THIOREDOXIN_2"/>
    <property type="match status" value="1"/>
</dbReference>
<dbReference type="RefSeq" id="WP_163901335.1">
    <property type="nucleotide sequence ID" value="NZ_CP048427.1"/>
</dbReference>
<dbReference type="InterPro" id="IPR047262">
    <property type="entry name" value="PRX-like1"/>
</dbReference>
<gene>
    <name evidence="2" type="ORF">G6N76_22245</name>
</gene>
<dbReference type="Pfam" id="PF00578">
    <property type="entry name" value="AhpC-TSA"/>
    <property type="match status" value="1"/>
</dbReference>
<dbReference type="PANTHER" id="PTHR43640">
    <property type="entry name" value="OS07G0260300 PROTEIN"/>
    <property type="match status" value="1"/>
</dbReference>
<evidence type="ECO:0000313" key="2">
    <source>
        <dbReference type="EMBL" id="NGO66389.1"/>
    </source>
</evidence>
<dbReference type="SUPFAM" id="SSF52833">
    <property type="entry name" value="Thioredoxin-like"/>
    <property type="match status" value="1"/>
</dbReference>
<evidence type="ECO:0000259" key="1">
    <source>
        <dbReference type="PROSITE" id="PS51352"/>
    </source>
</evidence>
<dbReference type="GO" id="GO:0016491">
    <property type="term" value="F:oxidoreductase activity"/>
    <property type="evidence" value="ECO:0007669"/>
    <property type="project" value="InterPro"/>
</dbReference>
<dbReference type="Proteomes" id="UP000477849">
    <property type="component" value="Unassembled WGS sequence"/>
</dbReference>
<dbReference type="InterPro" id="IPR000866">
    <property type="entry name" value="AhpC/TSA"/>
</dbReference>
<evidence type="ECO:0000313" key="3">
    <source>
        <dbReference type="Proteomes" id="UP000477849"/>
    </source>
</evidence>
<protein>
    <submittedName>
        <fullName evidence="2">Thioredoxin family protein</fullName>
    </submittedName>
</protein>
<accession>A0A6M1S5B3</accession>
<dbReference type="GO" id="GO:0016209">
    <property type="term" value="F:antioxidant activity"/>
    <property type="evidence" value="ECO:0007669"/>
    <property type="project" value="InterPro"/>
</dbReference>
<dbReference type="EMBL" id="JAAKZH010000011">
    <property type="protein sequence ID" value="NGO66389.1"/>
    <property type="molecule type" value="Genomic_DNA"/>
</dbReference>
<dbReference type="InterPro" id="IPR013766">
    <property type="entry name" value="Thioredoxin_domain"/>
</dbReference>
<name>A0A6M1S5B3_9HYPH</name>
<dbReference type="InterPro" id="IPR036249">
    <property type="entry name" value="Thioredoxin-like_sf"/>
</dbReference>
<dbReference type="Gene3D" id="3.40.30.10">
    <property type="entry name" value="Glutaredoxin"/>
    <property type="match status" value="1"/>
</dbReference>
<organism evidence="2 3">
    <name type="scientific">Rhizobium daejeonense</name>
    <dbReference type="NCBI Taxonomy" id="240521"/>
    <lineage>
        <taxon>Bacteria</taxon>
        <taxon>Pseudomonadati</taxon>
        <taxon>Pseudomonadota</taxon>
        <taxon>Alphaproteobacteria</taxon>
        <taxon>Hyphomicrobiales</taxon>
        <taxon>Rhizobiaceae</taxon>
        <taxon>Rhizobium/Agrobacterium group</taxon>
        <taxon>Rhizobium</taxon>
    </lineage>
</organism>
<feature type="domain" description="Thioredoxin" evidence="1">
    <location>
        <begin position="8"/>
        <end position="160"/>
    </location>
</feature>